<dbReference type="AlphaFoldDB" id="A0A9J6GUZ2"/>
<feature type="region of interest" description="Disordered" evidence="1">
    <location>
        <begin position="67"/>
        <end position="93"/>
    </location>
</feature>
<dbReference type="EMBL" id="JABSTR010000009">
    <property type="protein sequence ID" value="KAH9379019.1"/>
    <property type="molecule type" value="Genomic_DNA"/>
</dbReference>
<dbReference type="OrthoDB" id="6429968at2759"/>
<reference evidence="2 3" key="1">
    <citation type="journal article" date="2020" name="Cell">
        <title>Large-Scale Comparative Analyses of Tick Genomes Elucidate Their Genetic Diversity and Vector Capacities.</title>
        <authorList>
            <consortium name="Tick Genome and Microbiome Consortium (TIGMIC)"/>
            <person name="Jia N."/>
            <person name="Wang J."/>
            <person name="Shi W."/>
            <person name="Du L."/>
            <person name="Sun Y."/>
            <person name="Zhan W."/>
            <person name="Jiang J.F."/>
            <person name="Wang Q."/>
            <person name="Zhang B."/>
            <person name="Ji P."/>
            <person name="Bell-Sakyi L."/>
            <person name="Cui X.M."/>
            <person name="Yuan T.T."/>
            <person name="Jiang B.G."/>
            <person name="Yang W.F."/>
            <person name="Lam T.T."/>
            <person name="Chang Q.C."/>
            <person name="Ding S.J."/>
            <person name="Wang X.J."/>
            <person name="Zhu J.G."/>
            <person name="Ruan X.D."/>
            <person name="Zhao L."/>
            <person name="Wei J.T."/>
            <person name="Ye R.Z."/>
            <person name="Que T.C."/>
            <person name="Du C.H."/>
            <person name="Zhou Y.H."/>
            <person name="Cheng J.X."/>
            <person name="Dai P.F."/>
            <person name="Guo W.B."/>
            <person name="Han X.H."/>
            <person name="Huang E.J."/>
            <person name="Li L.F."/>
            <person name="Wei W."/>
            <person name="Gao Y.C."/>
            <person name="Liu J.Z."/>
            <person name="Shao H.Z."/>
            <person name="Wang X."/>
            <person name="Wang C.C."/>
            <person name="Yang T.C."/>
            <person name="Huo Q.B."/>
            <person name="Li W."/>
            <person name="Chen H.Y."/>
            <person name="Chen S.E."/>
            <person name="Zhou L.G."/>
            <person name="Ni X.B."/>
            <person name="Tian J.H."/>
            <person name="Sheng Y."/>
            <person name="Liu T."/>
            <person name="Pan Y.S."/>
            <person name="Xia L.Y."/>
            <person name="Li J."/>
            <person name="Zhao F."/>
            <person name="Cao W.C."/>
        </authorList>
    </citation>
    <scope>NUCLEOTIDE SEQUENCE [LARGE SCALE GENOMIC DNA]</scope>
    <source>
        <strain evidence="2">HaeL-2018</strain>
    </source>
</reference>
<evidence type="ECO:0000313" key="3">
    <source>
        <dbReference type="Proteomes" id="UP000821853"/>
    </source>
</evidence>
<organism evidence="2 3">
    <name type="scientific">Haemaphysalis longicornis</name>
    <name type="common">Bush tick</name>
    <dbReference type="NCBI Taxonomy" id="44386"/>
    <lineage>
        <taxon>Eukaryota</taxon>
        <taxon>Metazoa</taxon>
        <taxon>Ecdysozoa</taxon>
        <taxon>Arthropoda</taxon>
        <taxon>Chelicerata</taxon>
        <taxon>Arachnida</taxon>
        <taxon>Acari</taxon>
        <taxon>Parasitiformes</taxon>
        <taxon>Ixodida</taxon>
        <taxon>Ixodoidea</taxon>
        <taxon>Ixodidae</taxon>
        <taxon>Haemaphysalinae</taxon>
        <taxon>Haemaphysalis</taxon>
    </lineage>
</organism>
<keyword evidence="3" id="KW-1185">Reference proteome</keyword>
<dbReference type="Proteomes" id="UP000821853">
    <property type="component" value="Unassembled WGS sequence"/>
</dbReference>
<feature type="compositionally biased region" description="Basic and acidic residues" evidence="1">
    <location>
        <begin position="70"/>
        <end position="85"/>
    </location>
</feature>
<name>A0A9J6GUZ2_HAELO</name>
<protein>
    <submittedName>
        <fullName evidence="2">Uncharacterized protein</fullName>
    </submittedName>
</protein>
<evidence type="ECO:0000313" key="2">
    <source>
        <dbReference type="EMBL" id="KAH9379019.1"/>
    </source>
</evidence>
<comment type="caution">
    <text evidence="2">The sequence shown here is derived from an EMBL/GenBank/DDBJ whole genome shotgun (WGS) entry which is preliminary data.</text>
</comment>
<proteinExistence type="predicted"/>
<evidence type="ECO:0000256" key="1">
    <source>
        <dbReference type="SAM" id="MobiDB-lite"/>
    </source>
</evidence>
<sequence length="112" mass="12452">METSSRTSGNIFKVYERFVYALRTCEKGLASGRTTCAVLNLPPPPTKFASFNARLLDATTATVRNSMGKGAEELKKEDFDSDREPGNCGHGGWSMDKAWLFFTTWCRSSNID</sequence>
<gene>
    <name evidence="2" type="ORF">HPB48_001721</name>
</gene>
<dbReference type="VEuPathDB" id="VectorBase:HLOH_044977"/>
<accession>A0A9J6GUZ2</accession>